<evidence type="ECO:0000259" key="1">
    <source>
        <dbReference type="Pfam" id="PF13649"/>
    </source>
</evidence>
<dbReference type="GO" id="GO:0008168">
    <property type="term" value="F:methyltransferase activity"/>
    <property type="evidence" value="ECO:0007669"/>
    <property type="project" value="UniProtKB-KW"/>
</dbReference>
<reference evidence="2" key="1">
    <citation type="submission" date="2023-03" db="EMBL/GenBank/DDBJ databases">
        <authorList>
            <person name="Steffen K."/>
            <person name="Cardenas P."/>
        </authorList>
    </citation>
    <scope>NUCLEOTIDE SEQUENCE</scope>
</reference>
<dbReference type="AlphaFoldDB" id="A0AA35RXA8"/>
<feature type="domain" description="Methyltransferase" evidence="1">
    <location>
        <begin position="47"/>
        <end position="94"/>
    </location>
</feature>
<dbReference type="Pfam" id="PF13649">
    <property type="entry name" value="Methyltransf_25"/>
    <property type="match status" value="1"/>
</dbReference>
<dbReference type="Proteomes" id="UP001174909">
    <property type="component" value="Unassembled WGS sequence"/>
</dbReference>
<dbReference type="EMBL" id="CASHTH010001673">
    <property type="protein sequence ID" value="CAI8017961.1"/>
    <property type="molecule type" value="Genomic_DNA"/>
</dbReference>
<sequence>MKSIHTAVREQFSQHANYYAQSSAHATGDTLNVILDFAEPNGTERTLDIATGTGFTAFTLAPKVAYMIAADLTPEMVAKAAELAQEKSPKKRRFFRCRRGVLTLCGWLVRFGDVPDCPASFPRCPCLLARGASGFTDRWALLYGGFCLA</sequence>
<protein>
    <submittedName>
        <fullName evidence="2">Uncharacterized methyltransferase YcgJ</fullName>
    </submittedName>
</protein>
<keyword evidence="2" id="KW-0808">Transferase</keyword>
<keyword evidence="2" id="KW-0489">Methyltransferase</keyword>
<proteinExistence type="predicted"/>
<accession>A0AA35RXA8</accession>
<name>A0AA35RXA8_GEOBA</name>
<dbReference type="InterPro" id="IPR041698">
    <property type="entry name" value="Methyltransf_25"/>
</dbReference>
<dbReference type="SUPFAM" id="SSF53335">
    <property type="entry name" value="S-adenosyl-L-methionine-dependent methyltransferases"/>
    <property type="match status" value="1"/>
</dbReference>
<evidence type="ECO:0000313" key="3">
    <source>
        <dbReference type="Proteomes" id="UP001174909"/>
    </source>
</evidence>
<evidence type="ECO:0000313" key="2">
    <source>
        <dbReference type="EMBL" id="CAI8017961.1"/>
    </source>
</evidence>
<dbReference type="Gene3D" id="3.40.50.150">
    <property type="entry name" value="Vaccinia Virus protein VP39"/>
    <property type="match status" value="1"/>
</dbReference>
<dbReference type="GO" id="GO:0032259">
    <property type="term" value="P:methylation"/>
    <property type="evidence" value="ECO:0007669"/>
    <property type="project" value="UniProtKB-KW"/>
</dbReference>
<comment type="caution">
    <text evidence="2">The sequence shown here is derived from an EMBL/GenBank/DDBJ whole genome shotgun (WGS) entry which is preliminary data.</text>
</comment>
<dbReference type="InterPro" id="IPR029063">
    <property type="entry name" value="SAM-dependent_MTases_sf"/>
</dbReference>
<organism evidence="2 3">
    <name type="scientific">Geodia barretti</name>
    <name type="common">Barrett's horny sponge</name>
    <dbReference type="NCBI Taxonomy" id="519541"/>
    <lineage>
        <taxon>Eukaryota</taxon>
        <taxon>Metazoa</taxon>
        <taxon>Porifera</taxon>
        <taxon>Demospongiae</taxon>
        <taxon>Heteroscleromorpha</taxon>
        <taxon>Tetractinellida</taxon>
        <taxon>Astrophorina</taxon>
        <taxon>Geodiidae</taxon>
        <taxon>Geodia</taxon>
    </lineage>
</organism>
<keyword evidence="3" id="KW-1185">Reference proteome</keyword>
<gene>
    <name evidence="2" type="ORF">GBAR_LOCUS10848</name>
</gene>